<name>A0A645DK53_9ZZZZ</name>
<gene>
    <name evidence="1" type="ORF">SDC9_136733</name>
</gene>
<dbReference type="Gene3D" id="3.40.50.300">
    <property type="entry name" value="P-loop containing nucleotide triphosphate hydrolases"/>
    <property type="match status" value="1"/>
</dbReference>
<accession>A0A645DK53</accession>
<comment type="caution">
    <text evidence="1">The sequence shown here is derived from an EMBL/GenBank/DDBJ whole genome shotgun (WGS) entry which is preliminary data.</text>
</comment>
<sequence length="62" mass="7402">MIVAVDSDNRQDLKEVNEQLHELDINILGLVMTKIPLDKYPYSYASRYKYNYYRGEKMKVND</sequence>
<dbReference type="EMBL" id="VSSQ01037027">
    <property type="protein sequence ID" value="MPM89621.1"/>
    <property type="molecule type" value="Genomic_DNA"/>
</dbReference>
<reference evidence="1" key="1">
    <citation type="submission" date="2019-08" db="EMBL/GenBank/DDBJ databases">
        <authorList>
            <person name="Kucharzyk K."/>
            <person name="Murdoch R.W."/>
            <person name="Higgins S."/>
            <person name="Loffler F."/>
        </authorList>
    </citation>
    <scope>NUCLEOTIDE SEQUENCE</scope>
</reference>
<proteinExistence type="predicted"/>
<evidence type="ECO:0000313" key="1">
    <source>
        <dbReference type="EMBL" id="MPM89621.1"/>
    </source>
</evidence>
<dbReference type="AlphaFoldDB" id="A0A645DK53"/>
<dbReference type="InterPro" id="IPR027417">
    <property type="entry name" value="P-loop_NTPase"/>
</dbReference>
<organism evidence="1">
    <name type="scientific">bioreactor metagenome</name>
    <dbReference type="NCBI Taxonomy" id="1076179"/>
    <lineage>
        <taxon>unclassified sequences</taxon>
        <taxon>metagenomes</taxon>
        <taxon>ecological metagenomes</taxon>
    </lineage>
</organism>
<protein>
    <submittedName>
        <fullName evidence="1">Uncharacterized protein</fullName>
    </submittedName>
</protein>